<keyword evidence="5" id="KW-1185">Reference proteome</keyword>
<sequence>MKHAYWLAAALLALTACNKQDTWENSDYLIKTISVDYDNKFQNGTGAEGHPEFQAAITEEIRGLKEKFYFHLNKDTLTWYQDTRPHTEKIADRRVQINGIWHTLTRDATSDIVRVVSDNTGMCGLYRCTVTMELTPASAEPARLARLKAQFQQTEQRRLAQTQRQKAQAEEALRHPPAGFLVSLNNDAELTLPDAMIQSLQRWESGIYSRRIGKLSIDWQNEHDEIYSFTNPAQTLHGELIIAPGAQGDIEFDSWLALQESVIYASSRGAIYYNAQGLPEAFYYHYNAAAKRYVIGIANSESFADILTTYSVLRTMDPEYRMQNVIKMDDLALPAAALEERMGITASDLFDCARSRLLILDTINTLLAEAERGEKATRNVHRVPAQLSGGGHEDYAKMVIHRGTLRDVAAKTQKDYPGGRWLNETYLYPQNAQFDGAYSFLLEKDGLVYEFYVDNSEYTQAERMLYLTVLRTIDAAGIHSLPASKRANLFAPQKP</sequence>
<dbReference type="Proteomes" id="UP000244378">
    <property type="component" value="Unassembled WGS sequence"/>
</dbReference>
<feature type="coiled-coil region" evidence="1">
    <location>
        <begin position="144"/>
        <end position="172"/>
    </location>
</feature>
<accession>A0A2T7AZ97</accession>
<dbReference type="Proteomes" id="UP000469927">
    <property type="component" value="Unassembled WGS sequence"/>
</dbReference>
<reference evidence="3 4" key="1">
    <citation type="submission" date="2016-12" db="EMBL/GenBank/DDBJ databases">
        <title>Analysis of the Molecular Diversity Among Cronobacter Species Isolated from Filth Flies Using a Pan Genomic DNA Microarray.</title>
        <authorList>
            <person name="Pava-Ripoll M."/>
            <person name="Tall B."/>
            <person name="Farber J."/>
            <person name="Fanning S."/>
            <person name="Lehner A."/>
            <person name="Stephan R."/>
            <person name="Pagotto F."/>
            <person name="Iverson C."/>
            <person name="Ziobro G."/>
            <person name="Miller A."/>
            <person name="Pearson R."/>
            <person name="Yan Q."/>
            <person name="Kim M."/>
            <person name="Jeong S."/>
            <person name="Park J."/>
            <person name="Jun S."/>
            <person name="Choi H."/>
            <person name="Chung T."/>
            <person name="Yoo Y."/>
            <person name="Park E."/>
            <person name="Hwang S."/>
            <person name="Lee B."/>
            <person name="Sathyamoorthy V."/>
            <person name="Carter L."/>
            <person name="Mammel M."/>
            <person name="Jackson S."/>
            <person name="Kothary M."/>
            <person name="Patel I."/>
            <person name="Grim C."/>
            <person name="Gopinath G."/>
            <person name="Gangiredla J."/>
            <person name="Chase H."/>
        </authorList>
    </citation>
    <scope>NUCLEOTIDE SEQUENCE [LARGE SCALE GENOMIC DNA]</scope>
    <source>
        <strain evidence="3 4">MOD1-Md1s</strain>
    </source>
</reference>
<evidence type="ECO:0000313" key="2">
    <source>
        <dbReference type="EMBL" id="KAB0878827.1"/>
    </source>
</evidence>
<evidence type="ECO:0000313" key="4">
    <source>
        <dbReference type="Proteomes" id="UP000244378"/>
    </source>
</evidence>
<name>A0A2T7AZ97_9ENTR</name>
<comment type="caution">
    <text evidence="3">The sequence shown here is derived from an EMBL/GenBank/DDBJ whole genome shotgun (WGS) entry which is preliminary data.</text>
</comment>
<evidence type="ECO:0000313" key="5">
    <source>
        <dbReference type="Proteomes" id="UP000469927"/>
    </source>
</evidence>
<evidence type="ECO:0000256" key="1">
    <source>
        <dbReference type="SAM" id="Coils"/>
    </source>
</evidence>
<reference evidence="2 5" key="2">
    <citation type="submission" date="2019-08" db="EMBL/GenBank/DDBJ databases">
        <title>Prevalence, distribution, and phylogeny of type two toxin-antitoxin genes possessed by Cronobacter species where C. sakazakii homologs follow sequence type lineages.</title>
        <authorList>
            <person name="Finkelstein S."/>
            <person name="Negrete F."/>
            <person name="Jang H."/>
            <person name="Gopinath G.R."/>
            <person name="Tall B.D."/>
        </authorList>
    </citation>
    <scope>NUCLEOTIDE SEQUENCE [LARGE SCALE GENOMIC DNA]</scope>
    <source>
        <strain evidence="2 5">MOD1_GK1257</strain>
    </source>
</reference>
<protein>
    <recommendedName>
        <fullName evidence="6">Lipoprotein</fullName>
    </recommendedName>
</protein>
<dbReference type="AlphaFoldDB" id="A0A2T7AZ97"/>
<organism evidence="3 4">
    <name type="scientific">Cronobacter muytjensii</name>
    <dbReference type="NCBI Taxonomy" id="413501"/>
    <lineage>
        <taxon>Bacteria</taxon>
        <taxon>Pseudomonadati</taxon>
        <taxon>Pseudomonadota</taxon>
        <taxon>Gammaproteobacteria</taxon>
        <taxon>Enterobacterales</taxon>
        <taxon>Enterobacteriaceae</taxon>
        <taxon>Cronobacter</taxon>
    </lineage>
</organism>
<proteinExistence type="predicted"/>
<dbReference type="PROSITE" id="PS51257">
    <property type="entry name" value="PROKAR_LIPOPROTEIN"/>
    <property type="match status" value="1"/>
</dbReference>
<dbReference type="EMBL" id="MSAE01000002">
    <property type="protein sequence ID" value="PUX18043.1"/>
    <property type="molecule type" value="Genomic_DNA"/>
</dbReference>
<evidence type="ECO:0008006" key="6">
    <source>
        <dbReference type="Google" id="ProtNLM"/>
    </source>
</evidence>
<dbReference type="OrthoDB" id="6461546at2"/>
<keyword evidence="1" id="KW-0175">Coiled coil</keyword>
<evidence type="ECO:0000313" key="3">
    <source>
        <dbReference type="EMBL" id="PUX18043.1"/>
    </source>
</evidence>
<gene>
    <name evidence="3" type="ORF">AUN14_01560</name>
    <name evidence="2" type="ORF">FZI19_11185</name>
</gene>
<dbReference type="RefSeq" id="WP_075192213.1">
    <property type="nucleotide sequence ID" value="NZ_JADKNN010000063.1"/>
</dbReference>
<dbReference type="EMBL" id="WAGD01000030">
    <property type="protein sequence ID" value="KAB0878827.1"/>
    <property type="molecule type" value="Genomic_DNA"/>
</dbReference>